<name>A0A0H5QPD2_9EUKA</name>
<reference evidence="1" key="1">
    <citation type="submission" date="2015-04" db="EMBL/GenBank/DDBJ databases">
        <title>The genome sequence of the plant pathogenic Rhizarian Plasmodiophora brassicae reveals insights in its biotrophic life cycle and the origin of chitin synthesis.</title>
        <authorList>
            <person name="Schwelm A."/>
            <person name="Fogelqvist J."/>
            <person name="Knaust A."/>
            <person name="Julke S."/>
            <person name="Lilja T."/>
            <person name="Dhandapani V."/>
            <person name="Bonilla-Rosso G."/>
            <person name="Karlsson M."/>
            <person name="Shevchenko A."/>
            <person name="Choi S.R."/>
            <person name="Kim H.G."/>
            <person name="Park J.Y."/>
            <person name="Lim Y.P."/>
            <person name="Ludwig-Muller J."/>
            <person name="Dixelius C."/>
        </authorList>
    </citation>
    <scope>NUCLEOTIDE SEQUENCE</scope>
    <source>
        <tissue evidence="1">Potato root galls</tissue>
    </source>
</reference>
<feature type="non-terminal residue" evidence="1">
    <location>
        <position position="113"/>
    </location>
</feature>
<dbReference type="AlphaFoldDB" id="A0A0H5QPD2"/>
<dbReference type="EMBL" id="HACM01003523">
    <property type="protein sequence ID" value="CRZ03965.1"/>
    <property type="molecule type" value="Transcribed_RNA"/>
</dbReference>
<evidence type="ECO:0000313" key="1">
    <source>
        <dbReference type="EMBL" id="CRZ03965.1"/>
    </source>
</evidence>
<protein>
    <submittedName>
        <fullName evidence="1">Uncharacterized protein</fullName>
    </submittedName>
</protein>
<accession>A0A0H5QPD2</accession>
<proteinExistence type="predicted"/>
<sequence>MVTHSATEEMEQDRQQSILGYIDHCCGRDKKTSTGNNPDFLEAKFHLETIKRCLKGFHAAVAVRIKMDPAQVSTERCCVPRHPTIASSGQKVLGIFYVHNRGTRNARRNPQRR</sequence>
<organism evidence="1">
    <name type="scientific">Spongospora subterranea</name>
    <dbReference type="NCBI Taxonomy" id="70186"/>
    <lineage>
        <taxon>Eukaryota</taxon>
        <taxon>Sar</taxon>
        <taxon>Rhizaria</taxon>
        <taxon>Endomyxa</taxon>
        <taxon>Phytomyxea</taxon>
        <taxon>Plasmodiophorida</taxon>
        <taxon>Plasmodiophoridae</taxon>
        <taxon>Spongospora</taxon>
    </lineage>
</organism>